<name>A0ABX8UF99_9BURK</name>
<dbReference type="NCBIfam" id="TIGR01841">
    <property type="entry name" value="phasin"/>
    <property type="match status" value="1"/>
</dbReference>
<dbReference type="InterPro" id="IPR010127">
    <property type="entry name" value="Phasin_subfam-1"/>
</dbReference>
<dbReference type="RefSeq" id="WP_219796045.1">
    <property type="nucleotide sequence ID" value="NZ_CP080095.1"/>
</dbReference>
<sequence>MSESVMLETGKAPKTSARHSASALKDVTGLTSVYVAAAEQLAELNSRAIHTTLDEQRAIALQAAEERSLLGAWRLQASYALAGSAKAAAYLRHVGDILLGAYADAVNEAESSFNRGFMAMTGMADNVAVGAGSLILQPGSTLATSQEQTARIVDEKGEVVASQRE</sequence>
<proteinExistence type="predicted"/>
<keyword evidence="3" id="KW-1185">Reference proteome</keyword>
<gene>
    <name evidence="2" type="primary">phaP</name>
    <name evidence="2" type="ORF">KZJ38_11570</name>
</gene>
<reference evidence="2 3" key="1">
    <citation type="submission" date="2021-07" db="EMBL/GenBank/DDBJ databases">
        <title>Paraburkholderia edwinii protects Aspergillus sp. from phenazines by acting as a toxin sponge.</title>
        <authorList>
            <person name="Dahlstrom K.M."/>
            <person name="Newman D.K."/>
        </authorList>
    </citation>
    <scope>NUCLEOTIDE SEQUENCE [LARGE SCALE GENOMIC DNA]</scope>
    <source>
        <strain evidence="2 3">Pe01</strain>
    </source>
</reference>
<accession>A0ABX8UF99</accession>
<evidence type="ECO:0000313" key="2">
    <source>
        <dbReference type="EMBL" id="QYD67051.1"/>
    </source>
</evidence>
<evidence type="ECO:0000313" key="3">
    <source>
        <dbReference type="Proteomes" id="UP000826462"/>
    </source>
</evidence>
<dbReference type="Proteomes" id="UP000826462">
    <property type="component" value="Chromosome 1"/>
</dbReference>
<dbReference type="EMBL" id="CP080095">
    <property type="protein sequence ID" value="QYD67051.1"/>
    <property type="molecule type" value="Genomic_DNA"/>
</dbReference>
<evidence type="ECO:0000259" key="1">
    <source>
        <dbReference type="Pfam" id="PF09361"/>
    </source>
</evidence>
<dbReference type="InterPro" id="IPR018968">
    <property type="entry name" value="Phasin"/>
</dbReference>
<organism evidence="2 3">
    <name type="scientific">Paraburkholderia edwinii</name>
    <dbReference type="NCBI Taxonomy" id="2861782"/>
    <lineage>
        <taxon>Bacteria</taxon>
        <taxon>Pseudomonadati</taxon>
        <taxon>Pseudomonadota</taxon>
        <taxon>Betaproteobacteria</taxon>
        <taxon>Burkholderiales</taxon>
        <taxon>Burkholderiaceae</taxon>
        <taxon>Paraburkholderia</taxon>
    </lineage>
</organism>
<dbReference type="Pfam" id="PF09361">
    <property type="entry name" value="Phasin_2"/>
    <property type="match status" value="1"/>
</dbReference>
<feature type="domain" description="Phasin" evidence="1">
    <location>
        <begin position="21"/>
        <end position="110"/>
    </location>
</feature>
<protein>
    <submittedName>
        <fullName evidence="2">TIGR01841 family phasin</fullName>
    </submittedName>
</protein>